<sequence length="169" mass="18828">MAAKKCIKTLFGEKVANCLFRKKKLATPTNSDALQQCLRTEETLNKRLDYLGEENKTKTETASLYGITDEAKEAKHNVHLEDAAFNAEFLKTVSDNTEALKSLHNDQSVDQMNDVMDDAAKQQAIAAEFADSISHPFGSQNKSDDDEAEKELKEILDAKVDAQLSDCRK</sequence>
<proteinExistence type="inferred from homology"/>
<dbReference type="InterPro" id="IPR005024">
    <property type="entry name" value="Snf7_fam"/>
</dbReference>
<evidence type="ECO:0000313" key="4">
    <source>
        <dbReference type="WBParaSite" id="jg5376"/>
    </source>
</evidence>
<name>A0A915EHE7_9BILA</name>
<accession>A0A915EHE7</accession>
<dbReference type="AlphaFoldDB" id="A0A915EHE7"/>
<reference evidence="4" key="1">
    <citation type="submission" date="2022-11" db="UniProtKB">
        <authorList>
            <consortium name="WormBaseParasite"/>
        </authorList>
    </citation>
    <scope>IDENTIFICATION</scope>
</reference>
<protein>
    <submittedName>
        <fullName evidence="4">Uncharacterized protein</fullName>
    </submittedName>
</protein>
<comment type="similarity">
    <text evidence="1">Belongs to the SNF7 family.</text>
</comment>
<feature type="region of interest" description="Disordered" evidence="2">
    <location>
        <begin position="131"/>
        <end position="150"/>
    </location>
</feature>
<evidence type="ECO:0000256" key="1">
    <source>
        <dbReference type="ARBA" id="ARBA00006190"/>
    </source>
</evidence>
<evidence type="ECO:0000313" key="3">
    <source>
        <dbReference type="Proteomes" id="UP000887574"/>
    </source>
</evidence>
<keyword evidence="3" id="KW-1185">Reference proteome</keyword>
<dbReference type="Pfam" id="PF03357">
    <property type="entry name" value="Snf7"/>
    <property type="match status" value="1"/>
</dbReference>
<organism evidence="3 4">
    <name type="scientific">Ditylenchus dipsaci</name>
    <dbReference type="NCBI Taxonomy" id="166011"/>
    <lineage>
        <taxon>Eukaryota</taxon>
        <taxon>Metazoa</taxon>
        <taxon>Ecdysozoa</taxon>
        <taxon>Nematoda</taxon>
        <taxon>Chromadorea</taxon>
        <taxon>Rhabditida</taxon>
        <taxon>Tylenchina</taxon>
        <taxon>Tylenchomorpha</taxon>
        <taxon>Sphaerularioidea</taxon>
        <taxon>Anguinidae</taxon>
        <taxon>Anguininae</taxon>
        <taxon>Ditylenchus</taxon>
    </lineage>
</organism>
<dbReference type="GO" id="GO:0007034">
    <property type="term" value="P:vacuolar transport"/>
    <property type="evidence" value="ECO:0007669"/>
    <property type="project" value="InterPro"/>
</dbReference>
<dbReference type="Proteomes" id="UP000887574">
    <property type="component" value="Unplaced"/>
</dbReference>
<evidence type="ECO:0000256" key="2">
    <source>
        <dbReference type="SAM" id="MobiDB-lite"/>
    </source>
</evidence>
<dbReference type="WBParaSite" id="jg5376">
    <property type="protein sequence ID" value="jg5376"/>
    <property type="gene ID" value="jg5376"/>
</dbReference>